<evidence type="ECO:0000313" key="3">
    <source>
        <dbReference type="Proteomes" id="UP000800097"/>
    </source>
</evidence>
<name>A0A6A6JFM3_WESOR</name>
<evidence type="ECO:0000256" key="1">
    <source>
        <dbReference type="SAM" id="MobiDB-lite"/>
    </source>
</evidence>
<dbReference type="EMBL" id="ML986503">
    <property type="protein sequence ID" value="KAF2274426.1"/>
    <property type="molecule type" value="Genomic_DNA"/>
</dbReference>
<keyword evidence="3" id="KW-1185">Reference proteome</keyword>
<feature type="compositionally biased region" description="Basic and acidic residues" evidence="1">
    <location>
        <begin position="164"/>
        <end position="241"/>
    </location>
</feature>
<dbReference type="AlphaFoldDB" id="A0A6A6JFM3"/>
<gene>
    <name evidence="2" type="ORF">EI97DRAFT_128756</name>
</gene>
<dbReference type="OrthoDB" id="3799339at2759"/>
<feature type="compositionally biased region" description="Basic and acidic residues" evidence="1">
    <location>
        <begin position="142"/>
        <end position="152"/>
    </location>
</feature>
<proteinExistence type="predicted"/>
<accession>A0A6A6JFM3</accession>
<reference evidence="2" key="1">
    <citation type="journal article" date="2020" name="Stud. Mycol.">
        <title>101 Dothideomycetes genomes: a test case for predicting lifestyles and emergence of pathogens.</title>
        <authorList>
            <person name="Haridas S."/>
            <person name="Albert R."/>
            <person name="Binder M."/>
            <person name="Bloem J."/>
            <person name="Labutti K."/>
            <person name="Salamov A."/>
            <person name="Andreopoulos B."/>
            <person name="Baker S."/>
            <person name="Barry K."/>
            <person name="Bills G."/>
            <person name="Bluhm B."/>
            <person name="Cannon C."/>
            <person name="Castanera R."/>
            <person name="Culley D."/>
            <person name="Daum C."/>
            <person name="Ezra D."/>
            <person name="Gonzalez J."/>
            <person name="Henrissat B."/>
            <person name="Kuo A."/>
            <person name="Liang C."/>
            <person name="Lipzen A."/>
            <person name="Lutzoni F."/>
            <person name="Magnuson J."/>
            <person name="Mondo S."/>
            <person name="Nolan M."/>
            <person name="Ohm R."/>
            <person name="Pangilinan J."/>
            <person name="Park H.-J."/>
            <person name="Ramirez L."/>
            <person name="Alfaro M."/>
            <person name="Sun H."/>
            <person name="Tritt A."/>
            <person name="Yoshinaga Y."/>
            <person name="Zwiers L.-H."/>
            <person name="Turgeon B."/>
            <person name="Goodwin S."/>
            <person name="Spatafora J."/>
            <person name="Crous P."/>
            <person name="Grigoriev I."/>
        </authorList>
    </citation>
    <scope>NUCLEOTIDE SEQUENCE</scope>
    <source>
        <strain evidence="2">CBS 379.55</strain>
    </source>
</reference>
<feature type="region of interest" description="Disordered" evidence="1">
    <location>
        <begin position="127"/>
        <end position="241"/>
    </location>
</feature>
<organism evidence="2 3">
    <name type="scientific">Westerdykella ornata</name>
    <dbReference type="NCBI Taxonomy" id="318751"/>
    <lineage>
        <taxon>Eukaryota</taxon>
        <taxon>Fungi</taxon>
        <taxon>Dikarya</taxon>
        <taxon>Ascomycota</taxon>
        <taxon>Pezizomycotina</taxon>
        <taxon>Dothideomycetes</taxon>
        <taxon>Pleosporomycetidae</taxon>
        <taxon>Pleosporales</taxon>
        <taxon>Sporormiaceae</taxon>
        <taxon>Westerdykella</taxon>
    </lineage>
</organism>
<evidence type="ECO:0000313" key="2">
    <source>
        <dbReference type="EMBL" id="KAF2274426.1"/>
    </source>
</evidence>
<dbReference type="GeneID" id="54546274"/>
<sequence length="275" mass="32665">MHYDGHVAQFTREAYFSFSRYTLARPRRSTRYQLSGDEEPFSCQSAQLLAFQISDPRLFIVPTTARCLSHMRTRGSTTKLATMTSLLATNEAVLIADTRIMRIMIALDVSHSICLLMSFHCGKFTVYTGESPEPRRRQTYPEPRRYHGHVSDDLPSSQRRHRHKEDNDRGRSRYGDRFDDSEFSRRQHRREYDDYHRDQRSKPKRDRYDGRPPPEERRTIHDDRRRDRPTQSRRKESKWQKQAKDLFIAYAVPVIKTEGKKYVTKQLGKMFADKK</sequence>
<protein>
    <submittedName>
        <fullName evidence="2">Uncharacterized protein</fullName>
    </submittedName>
</protein>
<dbReference type="Proteomes" id="UP000800097">
    <property type="component" value="Unassembled WGS sequence"/>
</dbReference>
<dbReference type="RefSeq" id="XP_033651965.1">
    <property type="nucleotide sequence ID" value="XM_033793099.1"/>
</dbReference>